<evidence type="ECO:0000313" key="13">
    <source>
        <dbReference type="EMBL" id="CDW21828.1"/>
    </source>
</evidence>
<evidence type="ECO:0000256" key="5">
    <source>
        <dbReference type="ARBA" id="ARBA00023040"/>
    </source>
</evidence>
<feature type="transmembrane region" description="Helical" evidence="11">
    <location>
        <begin position="289"/>
        <end position="315"/>
    </location>
</feature>
<evidence type="ECO:0000256" key="1">
    <source>
        <dbReference type="ARBA" id="ARBA00004141"/>
    </source>
</evidence>
<evidence type="ECO:0000256" key="8">
    <source>
        <dbReference type="ARBA" id="ARBA00023224"/>
    </source>
</evidence>
<feature type="transmembrane region" description="Helical" evidence="11">
    <location>
        <begin position="44"/>
        <end position="65"/>
    </location>
</feature>
<dbReference type="Pfam" id="PF00001">
    <property type="entry name" value="7tm_1"/>
    <property type="match status" value="1"/>
</dbReference>
<dbReference type="AlphaFoldDB" id="A0A0K2T748"/>
<proteinExistence type="inferred from homology"/>
<dbReference type="PRINTS" id="PR01012">
    <property type="entry name" value="NRPEPTIDEYR"/>
</dbReference>
<keyword evidence="7 9" id="KW-0675">Receptor</keyword>
<evidence type="ECO:0000256" key="10">
    <source>
        <dbReference type="SAM" id="MobiDB-lite"/>
    </source>
</evidence>
<comment type="subcellular location">
    <subcellularLocation>
        <location evidence="1">Membrane</location>
        <topology evidence="1">Multi-pass membrane protein</topology>
    </subcellularLocation>
</comment>
<keyword evidence="3 9" id="KW-0812">Transmembrane</keyword>
<keyword evidence="8 9" id="KW-0807">Transducer</keyword>
<dbReference type="Gene3D" id="1.20.1070.10">
    <property type="entry name" value="Rhodopsin 7-helix transmembrane proteins"/>
    <property type="match status" value="1"/>
</dbReference>
<dbReference type="InterPro" id="IPR000276">
    <property type="entry name" value="GPCR_Rhodpsn"/>
</dbReference>
<comment type="similarity">
    <text evidence="2 9">Belongs to the G-protein coupled receptor 1 family.</text>
</comment>
<dbReference type="PRINTS" id="PR00237">
    <property type="entry name" value="GPCRRHODOPSN"/>
</dbReference>
<evidence type="ECO:0000256" key="6">
    <source>
        <dbReference type="ARBA" id="ARBA00023136"/>
    </source>
</evidence>
<dbReference type="PANTHER" id="PTHR24235">
    <property type="entry name" value="NEUROPEPTIDE Y RECEPTOR"/>
    <property type="match status" value="1"/>
</dbReference>
<sequence length="390" mass="44777">MTTNVDESSNISIPLEEMNDTNLQGCSNEQQLIKFLGVQLIFSFFYLIIFVLGISGNLLVVIAILRKRAMRDIVTNLFILNLAISDIVMCLFAVPFTPLQTFTGVWYFGEALCILFPFSQGVSVYISTLTLTIIAVDRFVVIIYPFRARMRVKTCICLILIIDILAGIFTAPYAVHISIVTYGSLDRCQENWDGMKRALYGAFTNITQFVLPFISIILCYTAIIRRLSHRTANRPGLRSAQKEEQERARNLRTNRMLISMVIVFGTCWLPLNTINFIGDLNYDLYCWGYHHFSFFICHVMAMSSTVYNPFLYGWYNESFQKEFVKILPILKGICPNENHDDPKRIMEIQKRVVTTVFIDQKQIHVNGSQKNEIPKNEENAELVHHETDGL</sequence>
<evidence type="ECO:0000256" key="3">
    <source>
        <dbReference type="ARBA" id="ARBA00022692"/>
    </source>
</evidence>
<feature type="transmembrane region" description="Helical" evidence="11">
    <location>
        <begin position="124"/>
        <end position="144"/>
    </location>
</feature>
<evidence type="ECO:0000256" key="11">
    <source>
        <dbReference type="SAM" id="Phobius"/>
    </source>
</evidence>
<feature type="transmembrane region" description="Helical" evidence="11">
    <location>
        <begin position="257"/>
        <end position="277"/>
    </location>
</feature>
<evidence type="ECO:0000259" key="12">
    <source>
        <dbReference type="PROSITE" id="PS50262"/>
    </source>
</evidence>
<dbReference type="PROSITE" id="PS00237">
    <property type="entry name" value="G_PROTEIN_RECEP_F1_1"/>
    <property type="match status" value="1"/>
</dbReference>
<evidence type="ECO:0000256" key="9">
    <source>
        <dbReference type="RuleBase" id="RU000688"/>
    </source>
</evidence>
<dbReference type="OrthoDB" id="9046662at2759"/>
<feature type="region of interest" description="Disordered" evidence="10">
    <location>
        <begin position="368"/>
        <end position="390"/>
    </location>
</feature>
<dbReference type="SMART" id="SM01381">
    <property type="entry name" value="7TM_GPCR_Srsx"/>
    <property type="match status" value="1"/>
</dbReference>
<evidence type="ECO:0000256" key="7">
    <source>
        <dbReference type="ARBA" id="ARBA00023170"/>
    </source>
</evidence>
<dbReference type="SUPFAM" id="SSF81321">
    <property type="entry name" value="Family A G protein-coupled receptor-like"/>
    <property type="match status" value="1"/>
</dbReference>
<reference evidence="13" key="1">
    <citation type="submission" date="2014-05" db="EMBL/GenBank/DDBJ databases">
        <authorList>
            <person name="Chronopoulou M."/>
        </authorList>
    </citation>
    <scope>NUCLEOTIDE SEQUENCE</scope>
    <source>
        <tissue evidence="13">Whole organism</tissue>
    </source>
</reference>
<protein>
    <submittedName>
        <fullName evidence="13">Neuropeptide receptor A10 [Bombyx mori]</fullName>
    </submittedName>
</protein>
<feature type="domain" description="G-protein coupled receptors family 1 profile" evidence="12">
    <location>
        <begin position="56"/>
        <end position="312"/>
    </location>
</feature>
<feature type="transmembrane region" description="Helical" evidence="11">
    <location>
        <begin position="156"/>
        <end position="179"/>
    </location>
</feature>
<dbReference type="PANTHER" id="PTHR24235:SF29">
    <property type="entry name" value="GH23382P"/>
    <property type="match status" value="1"/>
</dbReference>
<keyword evidence="5 9" id="KW-0297">G-protein coupled receptor</keyword>
<dbReference type="CDD" id="cd15203">
    <property type="entry name" value="7tmA_NPYR-like"/>
    <property type="match status" value="1"/>
</dbReference>
<dbReference type="GO" id="GO:0005886">
    <property type="term" value="C:plasma membrane"/>
    <property type="evidence" value="ECO:0007669"/>
    <property type="project" value="TreeGrafter"/>
</dbReference>
<dbReference type="GO" id="GO:0004983">
    <property type="term" value="F:neuropeptide Y receptor activity"/>
    <property type="evidence" value="ECO:0007669"/>
    <property type="project" value="InterPro"/>
</dbReference>
<accession>A0A0K2T748</accession>
<organism evidence="13">
    <name type="scientific">Lepeophtheirus salmonis</name>
    <name type="common">Salmon louse</name>
    <name type="synonym">Caligus salmonis</name>
    <dbReference type="NCBI Taxonomy" id="72036"/>
    <lineage>
        <taxon>Eukaryota</taxon>
        <taxon>Metazoa</taxon>
        <taxon>Ecdysozoa</taxon>
        <taxon>Arthropoda</taxon>
        <taxon>Crustacea</taxon>
        <taxon>Multicrustacea</taxon>
        <taxon>Hexanauplia</taxon>
        <taxon>Copepoda</taxon>
        <taxon>Siphonostomatoida</taxon>
        <taxon>Caligidae</taxon>
        <taxon>Lepeophtheirus</taxon>
    </lineage>
</organism>
<dbReference type="PROSITE" id="PS50262">
    <property type="entry name" value="G_PROTEIN_RECEP_F1_2"/>
    <property type="match status" value="1"/>
</dbReference>
<dbReference type="InterPro" id="IPR000611">
    <property type="entry name" value="NPY_rcpt"/>
</dbReference>
<keyword evidence="6 11" id="KW-0472">Membrane</keyword>
<dbReference type="EMBL" id="HACA01004467">
    <property type="protein sequence ID" value="CDW21828.1"/>
    <property type="molecule type" value="Transcribed_RNA"/>
</dbReference>
<feature type="transmembrane region" description="Helical" evidence="11">
    <location>
        <begin position="199"/>
        <end position="224"/>
    </location>
</feature>
<keyword evidence="4 11" id="KW-1133">Transmembrane helix</keyword>
<feature type="compositionally biased region" description="Basic and acidic residues" evidence="10">
    <location>
        <begin position="372"/>
        <end position="390"/>
    </location>
</feature>
<evidence type="ECO:0000256" key="2">
    <source>
        <dbReference type="ARBA" id="ARBA00010663"/>
    </source>
</evidence>
<dbReference type="InterPro" id="IPR017452">
    <property type="entry name" value="GPCR_Rhodpsn_7TM"/>
</dbReference>
<gene>
    <name evidence="13" type="primary">NGRA10</name>
</gene>
<feature type="transmembrane region" description="Helical" evidence="11">
    <location>
        <begin position="77"/>
        <end position="96"/>
    </location>
</feature>
<evidence type="ECO:0000256" key="4">
    <source>
        <dbReference type="ARBA" id="ARBA00022989"/>
    </source>
</evidence>
<dbReference type="GO" id="GO:0042923">
    <property type="term" value="F:neuropeptide binding"/>
    <property type="evidence" value="ECO:0007669"/>
    <property type="project" value="TreeGrafter"/>
</dbReference>
<dbReference type="GO" id="GO:0043005">
    <property type="term" value="C:neuron projection"/>
    <property type="evidence" value="ECO:0007669"/>
    <property type="project" value="TreeGrafter"/>
</dbReference>
<name>A0A0K2T748_LEPSM</name>